<gene>
    <name evidence="2" type="ORF">H4N64_32460</name>
</gene>
<comment type="caution">
    <text evidence="2">The sequence shown here is derived from an EMBL/GenBank/DDBJ whole genome shotgun (WGS) entry which is preliminary data.</text>
</comment>
<name>A0A7X1J8K3_9ACTN</name>
<dbReference type="Gene3D" id="3.40.50.850">
    <property type="entry name" value="Isochorismatase-like"/>
    <property type="match status" value="1"/>
</dbReference>
<evidence type="ECO:0000313" key="3">
    <source>
        <dbReference type="Proteomes" id="UP000584670"/>
    </source>
</evidence>
<protein>
    <submittedName>
        <fullName evidence="2">Isochorismatase family protein</fullName>
    </submittedName>
</protein>
<keyword evidence="3" id="KW-1185">Reference proteome</keyword>
<dbReference type="Proteomes" id="UP000584670">
    <property type="component" value="Unassembled WGS sequence"/>
</dbReference>
<organism evidence="2 3">
    <name type="scientific">Streptomyces cupreus</name>
    <dbReference type="NCBI Taxonomy" id="2759956"/>
    <lineage>
        <taxon>Bacteria</taxon>
        <taxon>Bacillati</taxon>
        <taxon>Actinomycetota</taxon>
        <taxon>Actinomycetes</taxon>
        <taxon>Kitasatosporales</taxon>
        <taxon>Streptomycetaceae</taxon>
        <taxon>Streptomyces</taxon>
    </lineage>
</organism>
<dbReference type="InterPro" id="IPR036380">
    <property type="entry name" value="Isochorismatase-like_sf"/>
</dbReference>
<accession>A0A7X1J8K3</accession>
<dbReference type="GO" id="GO:0008908">
    <property type="term" value="F:isochorismatase activity"/>
    <property type="evidence" value="ECO:0007669"/>
    <property type="project" value="InterPro"/>
</dbReference>
<dbReference type="PRINTS" id="PR01398">
    <property type="entry name" value="ISCHRISMTASE"/>
</dbReference>
<dbReference type="InterPro" id="IPR016291">
    <property type="entry name" value="Isochorismatase"/>
</dbReference>
<dbReference type="SUPFAM" id="SSF52499">
    <property type="entry name" value="Isochorismatase-like hydrolases"/>
    <property type="match status" value="1"/>
</dbReference>
<proteinExistence type="predicted"/>
<sequence length="163" mass="17172">MEGTSSVGPARAAPPVSPQWPSTRPFPGTGGCGRARCARRRCPANRLRASVTSFQPQTSGRSSGEGCRCVSARRGKEDPGALVRSFAQDRRPGVGVLLTAADAFTNAIQPFVVADAVADCSAEEHSMALQWAAHSGMVCTTDRLLRDLLLNRQASDDVMASDG</sequence>
<reference evidence="2 3" key="1">
    <citation type="submission" date="2020-08" db="EMBL/GenBank/DDBJ databases">
        <title>Streptomyces sp. PSKA01 genome sequencing and assembly.</title>
        <authorList>
            <person name="Mandal S."/>
            <person name="Maiti P.K."/>
            <person name="Das P."/>
        </authorList>
    </citation>
    <scope>NUCLEOTIDE SEQUENCE [LARGE SCALE GENOMIC DNA]</scope>
    <source>
        <strain evidence="2 3">PSKA01</strain>
    </source>
</reference>
<feature type="region of interest" description="Disordered" evidence="1">
    <location>
        <begin position="1"/>
        <end position="34"/>
    </location>
</feature>
<evidence type="ECO:0000313" key="2">
    <source>
        <dbReference type="EMBL" id="MBC2906183.1"/>
    </source>
</evidence>
<evidence type="ECO:0000256" key="1">
    <source>
        <dbReference type="SAM" id="MobiDB-lite"/>
    </source>
</evidence>
<dbReference type="EMBL" id="JACMSF010000046">
    <property type="protein sequence ID" value="MBC2906183.1"/>
    <property type="molecule type" value="Genomic_DNA"/>
</dbReference>
<dbReference type="AlphaFoldDB" id="A0A7X1J8K3"/>